<proteinExistence type="predicted"/>
<keyword evidence="2" id="KW-1185">Reference proteome</keyword>
<protein>
    <recommendedName>
        <fullName evidence="3">DUF2281 domain-containing protein</fullName>
    </recommendedName>
</protein>
<dbReference type="RefSeq" id="WP_323298546.1">
    <property type="nucleotide sequence ID" value="NZ_JAYFUM010000027.1"/>
</dbReference>
<dbReference type="EMBL" id="JAYFUM010000027">
    <property type="protein sequence ID" value="MEA5141389.1"/>
    <property type="molecule type" value="Genomic_DNA"/>
</dbReference>
<dbReference type="Proteomes" id="UP001302949">
    <property type="component" value="Unassembled WGS sequence"/>
</dbReference>
<comment type="caution">
    <text evidence="1">The sequence shown here is derived from an EMBL/GenBank/DDBJ whole genome shotgun (WGS) entry which is preliminary data.</text>
</comment>
<evidence type="ECO:0000313" key="2">
    <source>
        <dbReference type="Proteomes" id="UP001302949"/>
    </source>
</evidence>
<evidence type="ECO:0008006" key="3">
    <source>
        <dbReference type="Google" id="ProtNLM"/>
    </source>
</evidence>
<evidence type="ECO:0000313" key="1">
    <source>
        <dbReference type="EMBL" id="MEA5141389.1"/>
    </source>
</evidence>
<gene>
    <name evidence="1" type="ORF">VB248_19700</name>
</gene>
<accession>A0ABU5QEU2</accession>
<organism evidence="1 2">
    <name type="scientific">Arcicella rigui</name>
    <dbReference type="NCBI Taxonomy" id="797020"/>
    <lineage>
        <taxon>Bacteria</taxon>
        <taxon>Pseudomonadati</taxon>
        <taxon>Bacteroidota</taxon>
        <taxon>Cytophagia</taxon>
        <taxon>Cytophagales</taxon>
        <taxon>Flectobacillaceae</taxon>
        <taxon>Arcicella</taxon>
    </lineage>
</organism>
<name>A0ABU5QEU2_9BACT</name>
<reference evidence="1 2" key="1">
    <citation type="submission" date="2023-12" db="EMBL/GenBank/DDBJ databases">
        <title>Novel species of the genus Arcicella isolated from rivers.</title>
        <authorList>
            <person name="Lu H."/>
        </authorList>
    </citation>
    <scope>NUCLEOTIDE SEQUENCE [LARGE SCALE GENOMIC DNA]</scope>
    <source>
        <strain evidence="1 2">KCTC 23307</strain>
    </source>
</reference>
<sequence>MTLQTIIDKTVQVISQLPEDKASEISDFADFIMKKHEEQLLNEHIQKLVQQSKSFSFLDEEEEIYTLDDLKEKYHEQG</sequence>